<evidence type="ECO:0000313" key="7">
    <source>
        <dbReference type="Proteomes" id="UP000337189"/>
    </source>
</evidence>
<dbReference type="GO" id="GO:0042918">
    <property type="term" value="P:alkanesulfonate transmembrane transport"/>
    <property type="evidence" value="ECO:0007669"/>
    <property type="project" value="TreeGrafter"/>
</dbReference>
<dbReference type="Pfam" id="PF09084">
    <property type="entry name" value="NMT1"/>
    <property type="match status" value="1"/>
</dbReference>
<dbReference type="InterPro" id="IPR015168">
    <property type="entry name" value="SsuA/THI5"/>
</dbReference>
<feature type="chain" id="PRO_5023051376" evidence="4">
    <location>
        <begin position="36"/>
        <end position="337"/>
    </location>
</feature>
<dbReference type="PANTHER" id="PTHR30024">
    <property type="entry name" value="ALIPHATIC SULFONATES-BINDING PROTEIN-RELATED"/>
    <property type="match status" value="1"/>
</dbReference>
<evidence type="ECO:0000313" key="6">
    <source>
        <dbReference type="EMBL" id="VVD59032.1"/>
    </source>
</evidence>
<dbReference type="PROSITE" id="PS51318">
    <property type="entry name" value="TAT"/>
    <property type="match status" value="1"/>
</dbReference>
<gene>
    <name evidence="6" type="ORF">PCO31110_00001</name>
</gene>
<reference evidence="6 7" key="1">
    <citation type="submission" date="2019-08" db="EMBL/GenBank/DDBJ databases">
        <authorList>
            <person name="Peeters C."/>
        </authorList>
    </citation>
    <scope>NUCLEOTIDE SEQUENCE [LARGE SCALE GENOMIC DNA]</scope>
    <source>
        <strain evidence="6 7">LMG 31110</strain>
    </source>
</reference>
<feature type="signal peptide" evidence="4">
    <location>
        <begin position="1"/>
        <end position="35"/>
    </location>
</feature>
<dbReference type="AlphaFoldDB" id="A0A5E4R930"/>
<dbReference type="SUPFAM" id="SSF53850">
    <property type="entry name" value="Periplasmic binding protein-like II"/>
    <property type="match status" value="1"/>
</dbReference>
<dbReference type="Gene3D" id="3.40.190.10">
    <property type="entry name" value="Periplasmic binding protein-like II"/>
    <property type="match status" value="2"/>
</dbReference>
<evidence type="ECO:0000256" key="1">
    <source>
        <dbReference type="ARBA" id="ARBA00004418"/>
    </source>
</evidence>
<dbReference type="PANTHER" id="PTHR30024:SF47">
    <property type="entry name" value="TAURINE-BINDING PERIPLASMIC PROTEIN"/>
    <property type="match status" value="1"/>
</dbReference>
<evidence type="ECO:0000256" key="4">
    <source>
        <dbReference type="SAM" id="SignalP"/>
    </source>
</evidence>
<protein>
    <submittedName>
        <fullName evidence="6">Glycine betaine ABC transporter substrate-binding protein</fullName>
    </submittedName>
</protein>
<organism evidence="6 7">
    <name type="scientific">Pandoraea communis</name>
    <dbReference type="NCBI Taxonomy" id="2508297"/>
    <lineage>
        <taxon>Bacteria</taxon>
        <taxon>Pseudomonadati</taxon>
        <taxon>Pseudomonadota</taxon>
        <taxon>Betaproteobacteria</taxon>
        <taxon>Burkholderiales</taxon>
        <taxon>Burkholderiaceae</taxon>
        <taxon>Pandoraea</taxon>
    </lineage>
</organism>
<comment type="similarity">
    <text evidence="2">Belongs to the bacterial solute-binding protein SsuA/TauA family.</text>
</comment>
<dbReference type="RefSeq" id="WP_150689336.1">
    <property type="nucleotide sequence ID" value="NZ_CABPSJ010000001.1"/>
</dbReference>
<feature type="domain" description="SsuA/THI5-like" evidence="5">
    <location>
        <begin position="50"/>
        <end position="265"/>
    </location>
</feature>
<dbReference type="InterPro" id="IPR006311">
    <property type="entry name" value="TAT_signal"/>
</dbReference>
<sequence>MNFSRRQFLRTSATMSALSAVSAVGGLSLTGTARAADAITVQYGGSAWLGHYPAYLAMKTGAFAAAGINQQWQSFGTSSARMSAVLSGGIDIACTGIVSALALMARGSKHFSIVAIPDSFSRVEGLLVRDSVRSIQDLKGKKVGVTFASSSHLLVLDLLGSAGLSNDVTLLNVPAPELPGAIQSGQIDAAAVWAPQFNRIRAMSGMKVFADDTQFSLHKKYGVTPGPDVLIVRNAWAEKNVDTVRKYLSAYFEASQMLRTKPEEAARSLIALTGMSALDQIEAIKDAEWYSLEQQTQLLKSPGNYVDGLQRLAEMLVTYKQIDKAPAVRQWVNTSYL</sequence>
<evidence type="ECO:0000256" key="3">
    <source>
        <dbReference type="ARBA" id="ARBA00022729"/>
    </source>
</evidence>
<evidence type="ECO:0000259" key="5">
    <source>
        <dbReference type="Pfam" id="PF09084"/>
    </source>
</evidence>
<dbReference type="Proteomes" id="UP000337189">
    <property type="component" value="Unassembled WGS sequence"/>
</dbReference>
<evidence type="ECO:0000256" key="2">
    <source>
        <dbReference type="ARBA" id="ARBA00010742"/>
    </source>
</evidence>
<accession>A0A5E4R930</accession>
<dbReference type="EMBL" id="CABPSJ010000001">
    <property type="protein sequence ID" value="VVD59032.1"/>
    <property type="molecule type" value="Genomic_DNA"/>
</dbReference>
<name>A0A5E4R930_9BURK</name>
<comment type="subcellular location">
    <subcellularLocation>
        <location evidence="1">Periplasm</location>
    </subcellularLocation>
</comment>
<dbReference type="GO" id="GO:0042597">
    <property type="term" value="C:periplasmic space"/>
    <property type="evidence" value="ECO:0007669"/>
    <property type="project" value="UniProtKB-SubCell"/>
</dbReference>
<keyword evidence="3 4" id="KW-0732">Signal</keyword>
<proteinExistence type="inferred from homology"/>
<dbReference type="OrthoDB" id="8555942at2"/>